<evidence type="ECO:0000313" key="2">
    <source>
        <dbReference type="EMBL" id="MBS0122874.1"/>
    </source>
</evidence>
<dbReference type="AlphaFoldDB" id="A0A8J7WCU7"/>
<dbReference type="Pfam" id="PF20344">
    <property type="entry name" value="DUF6639"/>
    <property type="match status" value="1"/>
</dbReference>
<feature type="chain" id="PRO_5035216585" evidence="1">
    <location>
        <begin position="21"/>
        <end position="222"/>
    </location>
</feature>
<feature type="signal peptide" evidence="1">
    <location>
        <begin position="1"/>
        <end position="20"/>
    </location>
</feature>
<keyword evidence="3" id="KW-1185">Reference proteome</keyword>
<dbReference type="Proteomes" id="UP000681356">
    <property type="component" value="Unassembled WGS sequence"/>
</dbReference>
<dbReference type="EMBL" id="JAGTUU010000001">
    <property type="protein sequence ID" value="MBS0122874.1"/>
    <property type="molecule type" value="Genomic_DNA"/>
</dbReference>
<protein>
    <submittedName>
        <fullName evidence="2">Uncharacterized protein</fullName>
    </submittedName>
</protein>
<sequence length="222" mass="23814">MRRVFRSLWTIALCVGTAQAAPLACGNGIVTVEATDAALAGAICTRSDETLARFAACDLGAPPPVTVSVVDSIPANCVGVFHCHESRIELLSPDALEARRDDLGLFDGLPPETLIGSILHHELSHALYDGTPCPYASCVASAEYFAYTQQLSALTESQRAPVAARVAPGVPVPKARINPFILFMDPDLFVATAWADFTTRPDPCTHWRAMLDGDVIFDRVHP</sequence>
<comment type="caution">
    <text evidence="2">The sequence shown here is derived from an EMBL/GenBank/DDBJ whole genome shotgun (WGS) entry which is preliminary data.</text>
</comment>
<keyword evidence="1" id="KW-0732">Signal</keyword>
<gene>
    <name evidence="2" type="ORF">KB874_01915</name>
</gene>
<organism evidence="2 3">
    <name type="scientific">Thetidibacter halocola</name>
    <dbReference type="NCBI Taxonomy" id="2827239"/>
    <lineage>
        <taxon>Bacteria</taxon>
        <taxon>Pseudomonadati</taxon>
        <taxon>Pseudomonadota</taxon>
        <taxon>Alphaproteobacteria</taxon>
        <taxon>Rhodobacterales</taxon>
        <taxon>Roseobacteraceae</taxon>
        <taxon>Thetidibacter</taxon>
    </lineage>
</organism>
<evidence type="ECO:0000256" key="1">
    <source>
        <dbReference type="SAM" id="SignalP"/>
    </source>
</evidence>
<dbReference type="RefSeq" id="WP_212534844.1">
    <property type="nucleotide sequence ID" value="NZ_JAGTUU010000001.1"/>
</dbReference>
<proteinExistence type="predicted"/>
<reference evidence="2" key="1">
    <citation type="submission" date="2021-04" db="EMBL/GenBank/DDBJ databases">
        <authorList>
            <person name="Yoon J."/>
        </authorList>
    </citation>
    <scope>NUCLEOTIDE SEQUENCE</scope>
    <source>
        <strain evidence="2">KMU-90</strain>
    </source>
</reference>
<dbReference type="InterPro" id="IPR046579">
    <property type="entry name" value="DUF6639"/>
</dbReference>
<name>A0A8J7WCU7_9RHOB</name>
<accession>A0A8J7WCU7</accession>
<evidence type="ECO:0000313" key="3">
    <source>
        <dbReference type="Proteomes" id="UP000681356"/>
    </source>
</evidence>